<dbReference type="GO" id="GO:0018279">
    <property type="term" value="P:protein N-linked glycosylation via asparagine"/>
    <property type="evidence" value="ECO:0007669"/>
    <property type="project" value="InterPro"/>
</dbReference>
<name>A0A7J7NLU9_9MAGN</name>
<protein>
    <submittedName>
        <fullName evidence="2">Uncharacterized protein</fullName>
    </submittedName>
</protein>
<dbReference type="InterPro" id="IPR005013">
    <property type="entry name" value="DDOST_48_kDa_subunit"/>
</dbReference>
<accession>A0A7J7NLU9</accession>
<dbReference type="PANTHER" id="PTHR10830">
    <property type="entry name" value="DOLICHYL-DIPHOSPHOOLIGOSACCHARIDE--PROTEIN GLYCOSYLTRANSFERASE 48 KDA SUBUNIT"/>
    <property type="match status" value="1"/>
</dbReference>
<evidence type="ECO:0000313" key="2">
    <source>
        <dbReference type="EMBL" id="KAF6167990.1"/>
    </source>
</evidence>
<dbReference type="GO" id="GO:0008250">
    <property type="term" value="C:oligosaccharyltransferase complex"/>
    <property type="evidence" value="ECO:0007669"/>
    <property type="project" value="TreeGrafter"/>
</dbReference>
<feature type="chain" id="PRO_5044310277" evidence="1">
    <location>
        <begin position="17"/>
        <end position="140"/>
    </location>
</feature>
<proteinExistence type="predicted"/>
<dbReference type="Proteomes" id="UP000541444">
    <property type="component" value="Unassembled WGS sequence"/>
</dbReference>
<gene>
    <name evidence="2" type="ORF">GIB67_020560</name>
</gene>
<organism evidence="2 3">
    <name type="scientific">Kingdonia uniflora</name>
    <dbReference type="NCBI Taxonomy" id="39325"/>
    <lineage>
        <taxon>Eukaryota</taxon>
        <taxon>Viridiplantae</taxon>
        <taxon>Streptophyta</taxon>
        <taxon>Embryophyta</taxon>
        <taxon>Tracheophyta</taxon>
        <taxon>Spermatophyta</taxon>
        <taxon>Magnoliopsida</taxon>
        <taxon>Ranunculales</taxon>
        <taxon>Circaeasteraceae</taxon>
        <taxon>Kingdonia</taxon>
    </lineage>
</organism>
<keyword evidence="3" id="KW-1185">Reference proteome</keyword>
<sequence>MVFLLCFFLYVVEVLSASPSAYSSNPESKLSSPPSLTGSVISLVSVVQTPYKGHSWLFKIYKNVLNAKNRAVLTFGSEMLNTTSMPCLAFSRYDKSGNEQFFTELSKWVFHERGHLKVRHMTWDFMFNLSNSIHYTNFDV</sequence>
<evidence type="ECO:0000256" key="1">
    <source>
        <dbReference type="SAM" id="SignalP"/>
    </source>
</evidence>
<dbReference type="UniPathway" id="UPA00378"/>
<comment type="caution">
    <text evidence="2">The sequence shown here is derived from an EMBL/GenBank/DDBJ whole genome shotgun (WGS) entry which is preliminary data.</text>
</comment>
<dbReference type="OrthoDB" id="1735076at2759"/>
<feature type="signal peptide" evidence="1">
    <location>
        <begin position="1"/>
        <end position="16"/>
    </location>
</feature>
<dbReference type="EMBL" id="JACGCM010000711">
    <property type="protein sequence ID" value="KAF6167990.1"/>
    <property type="molecule type" value="Genomic_DNA"/>
</dbReference>
<keyword evidence="1" id="KW-0732">Signal</keyword>
<dbReference type="AlphaFoldDB" id="A0A7J7NLU9"/>
<reference evidence="2 3" key="1">
    <citation type="journal article" date="2020" name="IScience">
        <title>Genome Sequencing of the Endangered Kingdonia uniflora (Circaeasteraceae, Ranunculales) Reveals Potential Mechanisms of Evolutionary Specialization.</title>
        <authorList>
            <person name="Sun Y."/>
            <person name="Deng T."/>
            <person name="Zhang A."/>
            <person name="Moore M.J."/>
            <person name="Landis J.B."/>
            <person name="Lin N."/>
            <person name="Zhang H."/>
            <person name="Zhang X."/>
            <person name="Huang J."/>
            <person name="Zhang X."/>
            <person name="Sun H."/>
            <person name="Wang H."/>
        </authorList>
    </citation>
    <scope>NUCLEOTIDE SEQUENCE [LARGE SCALE GENOMIC DNA]</scope>
    <source>
        <strain evidence="2">TB1705</strain>
        <tissue evidence="2">Leaf</tissue>
    </source>
</reference>
<evidence type="ECO:0000313" key="3">
    <source>
        <dbReference type="Proteomes" id="UP000541444"/>
    </source>
</evidence>
<dbReference type="PANTHER" id="PTHR10830:SF0">
    <property type="entry name" value="DOLICHYL-DIPHOSPHOOLIGOSACCHARIDE--PROTEIN GLYCOSYLTRANSFERASE 48 KDA SUBUNIT"/>
    <property type="match status" value="1"/>
</dbReference>